<keyword evidence="3" id="KW-1185">Reference proteome</keyword>
<protein>
    <recommendedName>
        <fullName evidence="4">Secreted protein</fullName>
    </recommendedName>
</protein>
<reference evidence="3" key="1">
    <citation type="journal article" date="2019" name="Int. J. Syst. Evol. Microbiol.">
        <title>The Global Catalogue of Microorganisms (GCM) 10K type strain sequencing project: providing services to taxonomists for standard genome sequencing and annotation.</title>
        <authorList>
            <consortium name="The Broad Institute Genomics Platform"/>
            <consortium name="The Broad Institute Genome Sequencing Center for Infectious Disease"/>
            <person name="Wu L."/>
            <person name="Ma J."/>
        </authorList>
    </citation>
    <scope>NUCLEOTIDE SEQUENCE [LARGE SCALE GENOMIC DNA]</scope>
    <source>
        <strain evidence="3">CGMCC 4.7683</strain>
    </source>
</reference>
<evidence type="ECO:0000313" key="2">
    <source>
        <dbReference type="EMBL" id="GHH08843.1"/>
    </source>
</evidence>
<accession>A0ABQ3LEK6</accession>
<dbReference type="Proteomes" id="UP000635387">
    <property type="component" value="Unassembled WGS sequence"/>
</dbReference>
<dbReference type="EMBL" id="BNAY01000002">
    <property type="protein sequence ID" value="GHH08843.1"/>
    <property type="molecule type" value="Genomic_DNA"/>
</dbReference>
<feature type="signal peptide" evidence="1">
    <location>
        <begin position="1"/>
        <end position="25"/>
    </location>
</feature>
<name>A0ABQ3LEK6_9PSEU</name>
<sequence>MTVTRGRVARLIVVLVGPSSLLVGAEVGAGLEDGTGKGMLSPLPRRNPGVAKPVMQKAAKTITAIKIPTAVPGLTVDGRVGVCC</sequence>
<proteinExistence type="predicted"/>
<feature type="chain" id="PRO_5046064782" description="Secreted protein" evidence="1">
    <location>
        <begin position="26"/>
        <end position="84"/>
    </location>
</feature>
<evidence type="ECO:0000256" key="1">
    <source>
        <dbReference type="SAM" id="SignalP"/>
    </source>
</evidence>
<organism evidence="2 3">
    <name type="scientific">Amycolatopsis oliviviridis</name>
    <dbReference type="NCBI Taxonomy" id="1471590"/>
    <lineage>
        <taxon>Bacteria</taxon>
        <taxon>Bacillati</taxon>
        <taxon>Actinomycetota</taxon>
        <taxon>Actinomycetes</taxon>
        <taxon>Pseudonocardiales</taxon>
        <taxon>Pseudonocardiaceae</taxon>
        <taxon>Amycolatopsis</taxon>
    </lineage>
</organism>
<comment type="caution">
    <text evidence="2">The sequence shown here is derived from an EMBL/GenBank/DDBJ whole genome shotgun (WGS) entry which is preliminary data.</text>
</comment>
<keyword evidence="1" id="KW-0732">Signal</keyword>
<gene>
    <name evidence="2" type="ORF">GCM10017790_16140</name>
</gene>
<evidence type="ECO:0008006" key="4">
    <source>
        <dbReference type="Google" id="ProtNLM"/>
    </source>
</evidence>
<evidence type="ECO:0000313" key="3">
    <source>
        <dbReference type="Proteomes" id="UP000635387"/>
    </source>
</evidence>